<gene>
    <name evidence="1" type="ORF">ACHHYP_08642</name>
</gene>
<keyword evidence="2" id="KW-1185">Reference proteome</keyword>
<accession>A0A1V9ZKA9</accession>
<evidence type="ECO:0000313" key="2">
    <source>
        <dbReference type="Proteomes" id="UP000243579"/>
    </source>
</evidence>
<dbReference type="InterPro" id="IPR032675">
    <property type="entry name" value="LRR_dom_sf"/>
</dbReference>
<reference evidence="1 2" key="1">
    <citation type="journal article" date="2014" name="Genome Biol. Evol.">
        <title>The secreted proteins of Achlya hypogyna and Thraustotheca clavata identify the ancestral oomycete secretome and reveal gene acquisitions by horizontal gene transfer.</title>
        <authorList>
            <person name="Misner I."/>
            <person name="Blouin N."/>
            <person name="Leonard G."/>
            <person name="Richards T.A."/>
            <person name="Lane C.E."/>
        </authorList>
    </citation>
    <scope>NUCLEOTIDE SEQUENCE [LARGE SCALE GENOMIC DNA]</scope>
    <source>
        <strain evidence="1 2">ATCC 48635</strain>
    </source>
</reference>
<dbReference type="GO" id="GO:0031146">
    <property type="term" value="P:SCF-dependent proteasomal ubiquitin-dependent protein catabolic process"/>
    <property type="evidence" value="ECO:0007669"/>
    <property type="project" value="TreeGrafter"/>
</dbReference>
<dbReference type="SUPFAM" id="SSF52047">
    <property type="entry name" value="RNI-like"/>
    <property type="match status" value="1"/>
</dbReference>
<dbReference type="STRING" id="1202772.A0A1V9ZKA9"/>
<proteinExistence type="predicted"/>
<dbReference type="PANTHER" id="PTHR13318">
    <property type="entry name" value="PARTNER OF PAIRED, ISOFORM B-RELATED"/>
    <property type="match status" value="1"/>
</dbReference>
<name>A0A1V9ZKA9_ACHHY</name>
<dbReference type="EMBL" id="JNBR01000084">
    <property type="protein sequence ID" value="OQR98407.1"/>
    <property type="molecule type" value="Genomic_DNA"/>
</dbReference>
<protein>
    <recommendedName>
        <fullName evidence="3">F-box domain-containing protein</fullName>
    </recommendedName>
</protein>
<dbReference type="AlphaFoldDB" id="A0A1V9ZKA9"/>
<dbReference type="Proteomes" id="UP000243579">
    <property type="component" value="Unassembled WGS sequence"/>
</dbReference>
<comment type="caution">
    <text evidence="1">The sequence shown here is derived from an EMBL/GenBank/DDBJ whole genome shotgun (WGS) entry which is preliminary data.</text>
</comment>
<sequence>MAVALHAGIAQDPMGPIASAPLTPLATVNDDLLNAVTCFLSIEDVLAAAKTSRAMHRSILEHTTYWRDLELEFATSELLLELLPFTAALRRLRFHKSSASTEVWLSLAERTSGLTVLDVSGSKYVTDDVFRLFCSRNRATLQHIAADNCSWISSLAPLAPFAGQLRSLSFNRCRQLVTNDVLAIATEAPLLEVLELKGNPKVNPSPVITTTLAACPRLTVLTLGGSGRFTKDINHEFIGAFEKRNQALALECLDLSCSNPFGSRSPLADDGLLALLNLCPQLQALYLKGQSNLSSALLSNLPSGLRRLDVTGCSLLTTNLAALAQLPLLEELVLYACDNVTDDDLRRLRESNARLVKVDVEGCTAVTDAARDLFHL</sequence>
<dbReference type="OrthoDB" id="10257471at2759"/>
<evidence type="ECO:0008006" key="3">
    <source>
        <dbReference type="Google" id="ProtNLM"/>
    </source>
</evidence>
<organism evidence="1 2">
    <name type="scientific">Achlya hypogyna</name>
    <name type="common">Oomycete</name>
    <name type="synonym">Protoachlya hypogyna</name>
    <dbReference type="NCBI Taxonomy" id="1202772"/>
    <lineage>
        <taxon>Eukaryota</taxon>
        <taxon>Sar</taxon>
        <taxon>Stramenopiles</taxon>
        <taxon>Oomycota</taxon>
        <taxon>Saprolegniomycetes</taxon>
        <taxon>Saprolegniales</taxon>
        <taxon>Achlyaceae</taxon>
        <taxon>Achlya</taxon>
    </lineage>
</organism>
<evidence type="ECO:0000313" key="1">
    <source>
        <dbReference type="EMBL" id="OQR98407.1"/>
    </source>
</evidence>
<dbReference type="GO" id="GO:0019005">
    <property type="term" value="C:SCF ubiquitin ligase complex"/>
    <property type="evidence" value="ECO:0007669"/>
    <property type="project" value="TreeGrafter"/>
</dbReference>
<dbReference type="Gene3D" id="3.80.10.10">
    <property type="entry name" value="Ribonuclease Inhibitor"/>
    <property type="match status" value="2"/>
</dbReference>